<feature type="region of interest" description="Disordered" evidence="4">
    <location>
        <begin position="121"/>
        <end position="141"/>
    </location>
</feature>
<dbReference type="InterPro" id="IPR035979">
    <property type="entry name" value="RBD_domain_sf"/>
</dbReference>
<dbReference type="SUPFAM" id="SSF54928">
    <property type="entry name" value="RNA-binding domain, RBD"/>
    <property type="match status" value="1"/>
</dbReference>
<dbReference type="Gene3D" id="3.30.70.330">
    <property type="match status" value="1"/>
</dbReference>
<feature type="non-terminal residue" evidence="6">
    <location>
        <position position="1"/>
    </location>
</feature>
<keyword evidence="1" id="KW-0677">Repeat</keyword>
<dbReference type="InterPro" id="IPR000504">
    <property type="entry name" value="RRM_dom"/>
</dbReference>
<dbReference type="Pfam" id="PF00076">
    <property type="entry name" value="RRM_1"/>
    <property type="match status" value="1"/>
</dbReference>
<sequence>SNSGAKAMHMRHCDTYNGHNKSQNFNVPYHHSDTNLFFRHLPRTIDDAALRKIAISFGNVLSAAIMRDIHTGESLGTAFVRYERHEDALAAMKYFVAQPNLRLTDSEGVIENENTMICTNSSVGKDLNDSDKPTRPSLIVQ</sequence>
<feature type="domain" description="RRM" evidence="5">
    <location>
        <begin position="34"/>
        <end position="108"/>
    </location>
</feature>
<evidence type="ECO:0000256" key="4">
    <source>
        <dbReference type="SAM" id="MobiDB-lite"/>
    </source>
</evidence>
<protein>
    <recommendedName>
        <fullName evidence="5">RRM domain-containing protein</fullName>
    </recommendedName>
</protein>
<keyword evidence="2 3" id="KW-0694">RNA-binding</keyword>
<dbReference type="PROSITE" id="PS50102">
    <property type="entry name" value="RRM"/>
    <property type="match status" value="1"/>
</dbReference>
<evidence type="ECO:0000259" key="5">
    <source>
        <dbReference type="PROSITE" id="PS50102"/>
    </source>
</evidence>
<dbReference type="AlphaFoldDB" id="A0A0A9XMG1"/>
<dbReference type="InterPro" id="IPR012677">
    <property type="entry name" value="Nucleotide-bd_a/b_plait_sf"/>
</dbReference>
<proteinExistence type="predicted"/>
<reference evidence="6" key="2">
    <citation type="submission" date="2014-07" db="EMBL/GenBank/DDBJ databases">
        <authorList>
            <person name="Hull J."/>
        </authorList>
    </citation>
    <scope>NUCLEOTIDE SEQUENCE</scope>
</reference>
<reference evidence="6" key="1">
    <citation type="journal article" date="2014" name="PLoS ONE">
        <title>Transcriptome-Based Identification of ABC Transporters in the Western Tarnished Plant Bug Lygus hesperus.</title>
        <authorList>
            <person name="Hull J.J."/>
            <person name="Chaney K."/>
            <person name="Geib S.M."/>
            <person name="Fabrick J.A."/>
            <person name="Brent C.S."/>
            <person name="Walsh D."/>
            <person name="Lavine L.C."/>
        </authorList>
    </citation>
    <scope>NUCLEOTIDE SEQUENCE</scope>
</reference>
<evidence type="ECO:0000313" key="6">
    <source>
        <dbReference type="EMBL" id="JAG21104.1"/>
    </source>
</evidence>
<dbReference type="PANTHER" id="PTHR24012">
    <property type="entry name" value="RNA BINDING PROTEIN"/>
    <property type="match status" value="1"/>
</dbReference>
<name>A0A0A9XMG1_LYGHE</name>
<gene>
    <name evidence="6" type="ORF">CM83_25002</name>
</gene>
<evidence type="ECO:0000256" key="1">
    <source>
        <dbReference type="ARBA" id="ARBA00022737"/>
    </source>
</evidence>
<dbReference type="SMART" id="SM00360">
    <property type="entry name" value="RRM"/>
    <property type="match status" value="1"/>
</dbReference>
<evidence type="ECO:0000256" key="2">
    <source>
        <dbReference type="ARBA" id="ARBA00022884"/>
    </source>
</evidence>
<organism evidence="6">
    <name type="scientific">Lygus hesperus</name>
    <name type="common">Western plant bug</name>
    <dbReference type="NCBI Taxonomy" id="30085"/>
    <lineage>
        <taxon>Eukaryota</taxon>
        <taxon>Metazoa</taxon>
        <taxon>Ecdysozoa</taxon>
        <taxon>Arthropoda</taxon>
        <taxon>Hexapoda</taxon>
        <taxon>Insecta</taxon>
        <taxon>Pterygota</taxon>
        <taxon>Neoptera</taxon>
        <taxon>Paraneoptera</taxon>
        <taxon>Hemiptera</taxon>
        <taxon>Heteroptera</taxon>
        <taxon>Panheteroptera</taxon>
        <taxon>Cimicomorpha</taxon>
        <taxon>Miridae</taxon>
        <taxon>Mirini</taxon>
        <taxon>Lygus</taxon>
    </lineage>
</organism>
<dbReference type="GO" id="GO:0003723">
    <property type="term" value="F:RNA binding"/>
    <property type="evidence" value="ECO:0007669"/>
    <property type="project" value="UniProtKB-UniRule"/>
</dbReference>
<accession>A0A0A9XMG1</accession>
<evidence type="ECO:0000256" key="3">
    <source>
        <dbReference type="PROSITE-ProRule" id="PRU00176"/>
    </source>
</evidence>
<dbReference type="EMBL" id="GBHO01022500">
    <property type="protein sequence ID" value="JAG21104.1"/>
    <property type="molecule type" value="Transcribed_RNA"/>
</dbReference>